<evidence type="ECO:0000313" key="8">
    <source>
        <dbReference type="Proteomes" id="UP001279410"/>
    </source>
</evidence>
<evidence type="ECO:0000313" key="7">
    <source>
        <dbReference type="EMBL" id="GLD71330.1"/>
    </source>
</evidence>
<dbReference type="SUPFAM" id="SSF56112">
    <property type="entry name" value="Protein kinase-like (PK-like)"/>
    <property type="match status" value="1"/>
</dbReference>
<dbReference type="PANTHER" id="PTHR11584:SF332">
    <property type="entry name" value="MITOGEN-ACTIVATED PROTEIN KINASE KINASE KINASE 5"/>
    <property type="match status" value="1"/>
</dbReference>
<evidence type="ECO:0000256" key="3">
    <source>
        <dbReference type="ARBA" id="ARBA00022741"/>
    </source>
</evidence>
<reference evidence="7" key="1">
    <citation type="submission" date="2022-08" db="EMBL/GenBank/DDBJ databases">
        <title>Genome sequencing of akame (Lates japonicus).</title>
        <authorList>
            <person name="Hashiguchi Y."/>
            <person name="Takahashi H."/>
        </authorList>
    </citation>
    <scope>NUCLEOTIDE SEQUENCE</scope>
    <source>
        <strain evidence="7">Kochi</strain>
    </source>
</reference>
<feature type="compositionally biased region" description="Basic and acidic residues" evidence="6">
    <location>
        <begin position="137"/>
        <end position="151"/>
    </location>
</feature>
<evidence type="ECO:0000256" key="5">
    <source>
        <dbReference type="ARBA" id="ARBA00022840"/>
    </source>
</evidence>
<evidence type="ECO:0000256" key="6">
    <source>
        <dbReference type="SAM" id="MobiDB-lite"/>
    </source>
</evidence>
<dbReference type="EMBL" id="BRZM01000561">
    <property type="protein sequence ID" value="GLD71330.1"/>
    <property type="molecule type" value="Genomic_DNA"/>
</dbReference>
<protein>
    <submittedName>
        <fullName evidence="7">Mitogen-activated protein kinase kinase kinase 5</fullName>
    </submittedName>
</protein>
<name>A0AAD3NGI0_LATJO</name>
<keyword evidence="1" id="KW-0723">Serine/threonine-protein kinase</keyword>
<dbReference type="AlphaFoldDB" id="A0AAD3NGI0"/>
<dbReference type="Gene3D" id="1.10.510.10">
    <property type="entry name" value="Transferase(Phosphotransferase) domain 1"/>
    <property type="match status" value="1"/>
</dbReference>
<accession>A0AAD3NGI0</accession>
<dbReference type="GO" id="GO:0005524">
    <property type="term" value="F:ATP binding"/>
    <property type="evidence" value="ECO:0007669"/>
    <property type="project" value="UniProtKB-KW"/>
</dbReference>
<keyword evidence="5" id="KW-0067">ATP-binding</keyword>
<dbReference type="GO" id="GO:0004709">
    <property type="term" value="F:MAP kinase kinase kinase activity"/>
    <property type="evidence" value="ECO:0007669"/>
    <property type="project" value="TreeGrafter"/>
</dbReference>
<keyword evidence="2" id="KW-0808">Transferase</keyword>
<comment type="caution">
    <text evidence="7">The sequence shown here is derived from an EMBL/GenBank/DDBJ whole genome shotgun (WGS) entry which is preliminary data.</text>
</comment>
<evidence type="ECO:0000256" key="4">
    <source>
        <dbReference type="ARBA" id="ARBA00022777"/>
    </source>
</evidence>
<dbReference type="Proteomes" id="UP001279410">
    <property type="component" value="Unassembled WGS sequence"/>
</dbReference>
<evidence type="ECO:0000256" key="2">
    <source>
        <dbReference type="ARBA" id="ARBA00022679"/>
    </source>
</evidence>
<feature type="compositionally biased region" description="Basic and acidic residues" evidence="6">
    <location>
        <begin position="172"/>
        <end position="181"/>
    </location>
</feature>
<organism evidence="7 8">
    <name type="scientific">Lates japonicus</name>
    <name type="common">Japanese lates</name>
    <dbReference type="NCBI Taxonomy" id="270547"/>
    <lineage>
        <taxon>Eukaryota</taxon>
        <taxon>Metazoa</taxon>
        <taxon>Chordata</taxon>
        <taxon>Craniata</taxon>
        <taxon>Vertebrata</taxon>
        <taxon>Euteleostomi</taxon>
        <taxon>Actinopterygii</taxon>
        <taxon>Neopterygii</taxon>
        <taxon>Teleostei</taxon>
        <taxon>Neoteleostei</taxon>
        <taxon>Acanthomorphata</taxon>
        <taxon>Carangaria</taxon>
        <taxon>Carangaria incertae sedis</taxon>
        <taxon>Centropomidae</taxon>
        <taxon>Lates</taxon>
    </lineage>
</organism>
<keyword evidence="4 7" id="KW-0418">Kinase</keyword>
<feature type="region of interest" description="Disordered" evidence="6">
    <location>
        <begin position="117"/>
        <end position="220"/>
    </location>
</feature>
<evidence type="ECO:0000256" key="1">
    <source>
        <dbReference type="ARBA" id="ARBA00022527"/>
    </source>
</evidence>
<sequence>MFKVGMFKIHPEIPESMSLEAKAFILRCFEPDPDHRATALDLLTDEFLTVTSRKKKSKSSFTALSPGSVPYATSPLPVPVVVEDTSSNSSIIRLPASNLTPTFIFKPSVKCYSERGYQKGPSIPVENLRETTAPPSPDEKDSGFFMLRKDEESEAAALHHPGQETGTGGGKPDGEPSRRAEASLGLASGDPADRGVGGGSGRRKLRTRARRLPSPHGVDDRWSGPCGIPWLLRPRVARGGQASQAAETRGLGLTSWLRRYGADRDAIEKSNPTTLGLSDIKPQSLKYQGVEGSGGVHKQLQQDQPYRATDVIDSCVGDFDAVEERIIGPGVLHRAGATFLPGPGRVYTWKDCRLL</sequence>
<gene>
    <name evidence="7" type="ORF">AKAME5_002265100</name>
</gene>
<dbReference type="PANTHER" id="PTHR11584">
    <property type="entry name" value="SERINE/THREONINE PROTEIN KINASE"/>
    <property type="match status" value="1"/>
</dbReference>
<proteinExistence type="predicted"/>
<dbReference type="GO" id="GO:0033554">
    <property type="term" value="P:cellular response to stress"/>
    <property type="evidence" value="ECO:0007669"/>
    <property type="project" value="TreeGrafter"/>
</dbReference>
<keyword evidence="3" id="KW-0547">Nucleotide-binding</keyword>
<keyword evidence="8" id="KW-1185">Reference proteome</keyword>
<dbReference type="InterPro" id="IPR011009">
    <property type="entry name" value="Kinase-like_dom_sf"/>
</dbReference>
<feature type="compositionally biased region" description="Basic residues" evidence="6">
    <location>
        <begin position="201"/>
        <end position="213"/>
    </location>
</feature>